<dbReference type="EMBL" id="JAPCKI010000008">
    <property type="protein sequence ID" value="MDD2178759.1"/>
    <property type="molecule type" value="Genomic_DNA"/>
</dbReference>
<gene>
    <name evidence="2" type="ORF">OIN59_15075</name>
</gene>
<evidence type="ECO:0000313" key="2">
    <source>
        <dbReference type="EMBL" id="MDD2178759.1"/>
    </source>
</evidence>
<keyword evidence="3" id="KW-1185">Reference proteome</keyword>
<organism evidence="2 3">
    <name type="scientific">Acidovorax benzenivorans</name>
    <dbReference type="NCBI Taxonomy" id="2987520"/>
    <lineage>
        <taxon>Bacteria</taxon>
        <taxon>Pseudomonadati</taxon>
        <taxon>Pseudomonadota</taxon>
        <taxon>Betaproteobacteria</taxon>
        <taxon>Burkholderiales</taxon>
        <taxon>Comamonadaceae</taxon>
        <taxon>Acidovorax</taxon>
    </lineage>
</organism>
<proteinExistence type="predicted"/>
<reference evidence="2" key="1">
    <citation type="submission" date="2022-10" db="EMBL/GenBank/DDBJ databases">
        <title>Description of microaerobic benzene degrading bacteria.</title>
        <authorList>
            <person name="Bedics A."/>
            <person name="Tancsics A."/>
            <person name="Banerjee S."/>
        </authorList>
    </citation>
    <scope>NUCLEOTIDE SEQUENCE</scope>
    <source>
        <strain evidence="2">D2M1</strain>
    </source>
</reference>
<dbReference type="RefSeq" id="WP_274111707.1">
    <property type="nucleotide sequence ID" value="NZ_JAPCKI010000008.1"/>
</dbReference>
<comment type="caution">
    <text evidence="2">The sequence shown here is derived from an EMBL/GenBank/DDBJ whole genome shotgun (WGS) entry which is preliminary data.</text>
</comment>
<feature type="chain" id="PRO_5047019973" evidence="1">
    <location>
        <begin position="39"/>
        <end position="153"/>
    </location>
</feature>
<sequence>MGVLMGQAVASLLVRKGLRSGRLVIALVLAAGCAVAGAQPVAPAGAASVAVEAAAPAAAPVYTRARLVSVEVDAGGNTTHVRLKLLPRAKLPFTTQTFRVVNPALMHGIPQGAWVQFTARHIDGENTLTSIRATAECKRFVKRAAKTQALTVR</sequence>
<keyword evidence="1" id="KW-0732">Signal</keyword>
<dbReference type="Proteomes" id="UP001148932">
    <property type="component" value="Unassembled WGS sequence"/>
</dbReference>
<evidence type="ECO:0000256" key="1">
    <source>
        <dbReference type="SAM" id="SignalP"/>
    </source>
</evidence>
<protein>
    <submittedName>
        <fullName evidence="2">Copper-binding protein</fullName>
    </submittedName>
</protein>
<accession>A0ABT5RYI8</accession>
<name>A0ABT5RYI8_9BURK</name>
<feature type="signal peptide" evidence="1">
    <location>
        <begin position="1"/>
        <end position="38"/>
    </location>
</feature>
<evidence type="ECO:0000313" key="3">
    <source>
        <dbReference type="Proteomes" id="UP001148932"/>
    </source>
</evidence>